<organism evidence="2 3">
    <name type="scientific">Vibrio stylophorae</name>
    <dbReference type="NCBI Taxonomy" id="659351"/>
    <lineage>
        <taxon>Bacteria</taxon>
        <taxon>Pseudomonadati</taxon>
        <taxon>Pseudomonadota</taxon>
        <taxon>Gammaproteobacteria</taxon>
        <taxon>Vibrionales</taxon>
        <taxon>Vibrionaceae</taxon>
        <taxon>Vibrio</taxon>
    </lineage>
</organism>
<dbReference type="PIRSF" id="PIRSF006188">
    <property type="entry name" value="UCP006188"/>
    <property type="match status" value="1"/>
</dbReference>
<dbReference type="Pfam" id="PF07208">
    <property type="entry name" value="DUF1414"/>
    <property type="match status" value="1"/>
</dbReference>
<evidence type="ECO:0000313" key="3">
    <source>
        <dbReference type="Proteomes" id="UP000838672"/>
    </source>
</evidence>
<dbReference type="InterPro" id="IPR009857">
    <property type="entry name" value="UPF0352"/>
</dbReference>
<dbReference type="HAMAP" id="MF_00816">
    <property type="entry name" value="UPF0352"/>
    <property type="match status" value="1"/>
</dbReference>
<protein>
    <recommendedName>
        <fullName evidence="1">UPF0352 protein VST7929_00924</fullName>
    </recommendedName>
</protein>
<evidence type="ECO:0000256" key="1">
    <source>
        <dbReference type="HAMAP-Rule" id="MF_00816"/>
    </source>
</evidence>
<gene>
    <name evidence="2" type="ORF">VST7929_00924</name>
</gene>
<dbReference type="SUPFAM" id="SSF158651">
    <property type="entry name" value="YejL-like"/>
    <property type="match status" value="1"/>
</dbReference>
<dbReference type="Gene3D" id="1.10.3390.10">
    <property type="entry name" value="YejL-like"/>
    <property type="match status" value="1"/>
</dbReference>
<proteinExistence type="inferred from homology"/>
<dbReference type="Proteomes" id="UP000838672">
    <property type="component" value="Unassembled WGS sequence"/>
</dbReference>
<dbReference type="NCBIfam" id="NF010242">
    <property type="entry name" value="PRK13689.1"/>
    <property type="match status" value="1"/>
</dbReference>
<dbReference type="EMBL" id="CAKLDI010000001">
    <property type="protein sequence ID" value="CAH0533071.1"/>
    <property type="molecule type" value="Genomic_DNA"/>
</dbReference>
<dbReference type="RefSeq" id="WP_237465285.1">
    <property type="nucleotide sequence ID" value="NZ_CAKLDI010000001.1"/>
</dbReference>
<accession>A0ABN8DPF8</accession>
<comment type="caution">
    <text evidence="2">The sequence shown here is derived from an EMBL/GenBank/DDBJ whole genome shotgun (WGS) entry which is preliminary data.</text>
</comment>
<keyword evidence="3" id="KW-1185">Reference proteome</keyword>
<evidence type="ECO:0000313" key="2">
    <source>
        <dbReference type="EMBL" id="CAH0533071.1"/>
    </source>
</evidence>
<reference evidence="2" key="1">
    <citation type="submission" date="2021-11" db="EMBL/GenBank/DDBJ databases">
        <authorList>
            <person name="Rodrigo-Torres L."/>
            <person name="Arahal R. D."/>
            <person name="Lucena T."/>
        </authorList>
    </citation>
    <scope>NUCLEOTIDE SEQUENCE</scope>
    <source>
        <strain evidence="2">CECT 7929</strain>
    </source>
</reference>
<sequence length="75" mass="8318">MPITSKFSDEKVEQILSDLVQALEKNEASTELSLMCLGNIATNLINCNVPLSQRKAIAEKFAQALMRSIDEKPTH</sequence>
<comment type="similarity">
    <text evidence="1">Belongs to the UPF0352 family.</text>
</comment>
<name>A0ABN8DPF8_9VIBR</name>
<dbReference type="InterPro" id="IPR023202">
    <property type="entry name" value="YejL_sf"/>
</dbReference>